<dbReference type="PANTHER" id="PTHR43649:SF31">
    <property type="entry name" value="SN-GLYCEROL-3-PHOSPHATE-BINDING PERIPLASMIC PROTEIN UGPB"/>
    <property type="match status" value="1"/>
</dbReference>
<gene>
    <name evidence="4" type="ORF">AArc1_0363</name>
    <name evidence="5" type="ORF">AArcMg_0355</name>
</gene>
<dbReference type="SUPFAM" id="SSF53850">
    <property type="entry name" value="Periplasmic binding protein-like II"/>
    <property type="match status" value="1"/>
</dbReference>
<evidence type="ECO:0000313" key="6">
    <source>
        <dbReference type="Proteomes" id="UP000258613"/>
    </source>
</evidence>
<comment type="subcellular location">
    <subcellularLocation>
        <location evidence="1">Cell envelope</location>
    </subcellularLocation>
</comment>
<keyword evidence="2" id="KW-0813">Transport</keyword>
<accession>A0A346PLI3</accession>
<dbReference type="PANTHER" id="PTHR43649">
    <property type="entry name" value="ARABINOSE-BINDING PROTEIN-RELATED"/>
    <property type="match status" value="1"/>
</dbReference>
<dbReference type="InterPro" id="IPR006059">
    <property type="entry name" value="SBP"/>
</dbReference>
<accession>A0A346PB12</accession>
<dbReference type="EMBL" id="CP024047">
    <property type="protein sequence ID" value="AXR76707.1"/>
    <property type="molecule type" value="Genomic_DNA"/>
</dbReference>
<evidence type="ECO:0000313" key="5">
    <source>
        <dbReference type="EMBL" id="AXR80378.1"/>
    </source>
</evidence>
<dbReference type="Proteomes" id="UP000258707">
    <property type="component" value="Chromosome"/>
</dbReference>
<dbReference type="CDD" id="cd14748">
    <property type="entry name" value="PBP2_UgpB"/>
    <property type="match status" value="1"/>
</dbReference>
<dbReference type="Proteomes" id="UP000258613">
    <property type="component" value="Chromosome"/>
</dbReference>
<evidence type="ECO:0000313" key="7">
    <source>
        <dbReference type="Proteomes" id="UP000258707"/>
    </source>
</evidence>
<evidence type="ECO:0000256" key="2">
    <source>
        <dbReference type="ARBA" id="ARBA00022448"/>
    </source>
</evidence>
<name>A0A346PLI3_9EURY</name>
<reference evidence="5" key="3">
    <citation type="journal article" date="2019" name="Int. J. Syst. Evol. Microbiol.">
        <title>Natronolimnobius sulfurireducens sp. nov. and Halalkaliarchaeum desulfuricum gen. nov., sp. nov., the first sulfur-respiring alkaliphilic haloarchaea from hypersaline alkaline lakes.</title>
        <authorList>
            <person name="Sorokin D.Y."/>
            <person name="Yakimov M."/>
            <person name="Messina E."/>
            <person name="Merkel A.Y."/>
            <person name="Bale N.J."/>
            <person name="Sinninghe Damste J.S."/>
        </authorList>
    </citation>
    <scope>NUCLEOTIDE SEQUENCE</scope>
    <source>
        <strain evidence="5">AArc-Mg</strain>
        <strain evidence="4">AArc1</strain>
    </source>
</reference>
<dbReference type="PROSITE" id="PS51257">
    <property type="entry name" value="PROKAR_LIPOPROTEIN"/>
    <property type="match status" value="1"/>
</dbReference>
<sequence length="450" mass="49681">MLKATGAVTAAGLAGCMGNGEDADVDEVDDEVLTAWHAMGGGSGELLDDMVERFEGADSESEYQGSYEDILNSLFGAIEADQIPDVVMIDGLHNQQVLDTEAMQSAESLLPDDYPTDDLVDTVQDFFRVDGELFSMPFNNSNAILYYNKDAYEEAGLDPDQPPETLEEVREHSEALVDSGAVNYGITWPNHVWFVETWYSLADELILDNENGHDGAPTTMHAETDFAEDLWSWWRDLYEDDLYLNPGIEAWDEARNAFLAGEVGIKLDSTAAVESTVSGAEGDIEDEEDLDEDDVDGFELGTGLYPSPTEDRTGVVIGGASLFVSGNMDDQREEEVGDLLAYLGSVENQIEWHQGSGYYPIRGESIDELEDEGWFEDEPHYATAFEQLLESETTPATRRMLVGPAREVQLTIQEESQQIFSGGVSVEEGLANMKEDVEEELDRYSRVAGE</sequence>
<keyword evidence="6" id="KW-1185">Reference proteome</keyword>
<dbReference type="InterPro" id="IPR050490">
    <property type="entry name" value="Bact_solute-bd_prot1"/>
</dbReference>
<dbReference type="Gene3D" id="3.40.190.10">
    <property type="entry name" value="Periplasmic binding protein-like II"/>
    <property type="match status" value="2"/>
</dbReference>
<reference evidence="6" key="2">
    <citation type="submission" date="2018-02" db="EMBL/GenBank/DDBJ databases">
        <title>Phenotypic and genomic properties of facultatively anaerobic sulfur-reducing natronoarchaea from hypersaline soda lakes.</title>
        <authorList>
            <person name="Sorokin D.Y."/>
            <person name="Kublanov I.V."/>
            <person name="Roman P."/>
            <person name="Sinninghe Damste J.S."/>
            <person name="Golyshin P.N."/>
            <person name="Rojo D."/>
            <person name="Ciordia S."/>
            <person name="Mena M.D.C."/>
            <person name="Ferrer M."/>
            <person name="Messina E."/>
            <person name="Smedile F."/>
            <person name="La Spada G."/>
            <person name="La Cono V."/>
            <person name="Yakimov M.M."/>
        </authorList>
    </citation>
    <scope>NUCLEOTIDE SEQUENCE [LARGE SCALE GENOMIC DNA]</scope>
    <source>
        <strain evidence="6">AArc-Mg</strain>
    </source>
</reference>
<keyword evidence="3" id="KW-0732">Signal</keyword>
<dbReference type="KEGG" id="nag:AArcMg_0355"/>
<protein>
    <submittedName>
        <fullName evidence="4">ABC-type trehalose transport system, periplasmiccomponent</fullName>
    </submittedName>
    <submittedName>
        <fullName evidence="5">Glycerol-3-phosphate ABC transporter,periplasmic glycerol-3-phosphate-binding protein</fullName>
    </submittedName>
</protein>
<dbReference type="KEGG" id="nan:AArc1_0363"/>
<dbReference type="EMBL" id="CP027033">
    <property type="protein sequence ID" value="AXR80378.1"/>
    <property type="molecule type" value="Genomic_DNA"/>
</dbReference>
<evidence type="ECO:0000313" key="4">
    <source>
        <dbReference type="EMBL" id="AXR76707.1"/>
    </source>
</evidence>
<dbReference type="Pfam" id="PF13416">
    <property type="entry name" value="SBP_bac_8"/>
    <property type="match status" value="1"/>
</dbReference>
<proteinExistence type="predicted"/>
<organism evidence="5 6">
    <name type="scientific">Natrarchaeobaculum sulfurireducens</name>
    <dbReference type="NCBI Taxonomy" id="2044521"/>
    <lineage>
        <taxon>Archaea</taxon>
        <taxon>Methanobacteriati</taxon>
        <taxon>Methanobacteriota</taxon>
        <taxon>Stenosarchaea group</taxon>
        <taxon>Halobacteria</taxon>
        <taxon>Halobacteriales</taxon>
        <taxon>Natrialbaceae</taxon>
        <taxon>Natrarchaeobaculum</taxon>
    </lineage>
</organism>
<dbReference type="AlphaFoldDB" id="A0A346PLI3"/>
<evidence type="ECO:0000256" key="3">
    <source>
        <dbReference type="ARBA" id="ARBA00022729"/>
    </source>
</evidence>
<reference evidence="7" key="1">
    <citation type="submission" date="2017-10" db="EMBL/GenBank/DDBJ databases">
        <title>Phenotypic and genomic properties of facultatively anaerobic sulfur-reducing natronoarchaea from hypersaline soda lakes.</title>
        <authorList>
            <person name="Sorokin D.Y."/>
            <person name="Kublanov I.V."/>
            <person name="Roman P."/>
            <person name="Sinninghe Damste J.S."/>
            <person name="Golyshin P.N."/>
            <person name="Rojo D."/>
            <person name="Ciordia S."/>
            <person name="Mena Md.C."/>
            <person name="Ferrer M."/>
            <person name="Messina E."/>
            <person name="Smedile F."/>
            <person name="La Spada G."/>
            <person name="La Cono V."/>
            <person name="Yakimov M.M."/>
        </authorList>
    </citation>
    <scope>NUCLEOTIDE SEQUENCE [LARGE SCALE GENOMIC DNA]</scope>
    <source>
        <strain evidence="7">AArc1</strain>
    </source>
</reference>
<evidence type="ECO:0000256" key="1">
    <source>
        <dbReference type="ARBA" id="ARBA00004196"/>
    </source>
</evidence>